<evidence type="ECO:0000313" key="2">
    <source>
        <dbReference type="EMBL" id="MDP9833168.1"/>
    </source>
</evidence>
<dbReference type="EMBL" id="JAUSQL010000001">
    <property type="protein sequence ID" value="MDP9833168.1"/>
    <property type="molecule type" value="Genomic_DNA"/>
</dbReference>
<dbReference type="Gene3D" id="1.10.10.10">
    <property type="entry name" value="Winged helix-like DNA-binding domain superfamily/Winged helix DNA-binding domain"/>
    <property type="match status" value="1"/>
</dbReference>
<dbReference type="PANTHER" id="PTHR18964">
    <property type="entry name" value="ROK (REPRESSOR, ORF, KINASE) FAMILY"/>
    <property type="match status" value="1"/>
</dbReference>
<dbReference type="InterPro" id="IPR036390">
    <property type="entry name" value="WH_DNA-bd_sf"/>
</dbReference>
<organism evidence="2 3">
    <name type="scientific">Trueperella abortisuis</name>
    <dbReference type="NCBI Taxonomy" id="445930"/>
    <lineage>
        <taxon>Bacteria</taxon>
        <taxon>Bacillati</taxon>
        <taxon>Actinomycetota</taxon>
        <taxon>Actinomycetes</taxon>
        <taxon>Actinomycetales</taxon>
        <taxon>Actinomycetaceae</taxon>
        <taxon>Trueperella</taxon>
    </lineage>
</organism>
<accession>A0ABT9PKB5</accession>
<gene>
    <name evidence="2" type="ORF">J2S45_001847</name>
</gene>
<dbReference type="InterPro" id="IPR036388">
    <property type="entry name" value="WH-like_DNA-bd_sf"/>
</dbReference>
<comment type="caution">
    <text evidence="2">The sequence shown here is derived from an EMBL/GenBank/DDBJ whole genome shotgun (WGS) entry which is preliminary data.</text>
</comment>
<dbReference type="GO" id="GO:0016301">
    <property type="term" value="F:kinase activity"/>
    <property type="evidence" value="ECO:0007669"/>
    <property type="project" value="UniProtKB-KW"/>
</dbReference>
<comment type="similarity">
    <text evidence="1">Belongs to the ROK (NagC/XylR) family.</text>
</comment>
<dbReference type="Pfam" id="PF00480">
    <property type="entry name" value="ROK"/>
    <property type="match status" value="1"/>
</dbReference>
<dbReference type="Proteomes" id="UP001230145">
    <property type="component" value="Unassembled WGS sequence"/>
</dbReference>
<dbReference type="Gene3D" id="3.30.420.40">
    <property type="match status" value="2"/>
</dbReference>
<evidence type="ECO:0000256" key="1">
    <source>
        <dbReference type="ARBA" id="ARBA00006479"/>
    </source>
</evidence>
<keyword evidence="2" id="KW-0808">Transferase</keyword>
<proteinExistence type="inferred from homology"/>
<dbReference type="PANTHER" id="PTHR18964:SF149">
    <property type="entry name" value="BIFUNCTIONAL UDP-N-ACETYLGLUCOSAMINE 2-EPIMERASE_N-ACETYLMANNOSAMINE KINASE"/>
    <property type="match status" value="1"/>
</dbReference>
<keyword evidence="3" id="KW-1185">Reference proteome</keyword>
<dbReference type="SUPFAM" id="SSF46785">
    <property type="entry name" value="Winged helix' DNA-binding domain"/>
    <property type="match status" value="1"/>
</dbReference>
<keyword evidence="2" id="KW-0418">Kinase</keyword>
<evidence type="ECO:0000313" key="3">
    <source>
        <dbReference type="Proteomes" id="UP001230145"/>
    </source>
</evidence>
<reference evidence="2 3" key="1">
    <citation type="submission" date="2023-07" db="EMBL/GenBank/DDBJ databases">
        <title>Sequencing the genomes of 1000 actinobacteria strains.</title>
        <authorList>
            <person name="Klenk H.-P."/>
        </authorList>
    </citation>
    <scope>NUCLEOTIDE SEQUENCE [LARGE SCALE GENOMIC DNA]</scope>
    <source>
        <strain evidence="2 3">DSM 19515</strain>
    </source>
</reference>
<dbReference type="RefSeq" id="WP_307635203.1">
    <property type="nucleotide sequence ID" value="NZ_JAUSQL010000001.1"/>
</dbReference>
<sequence>MKNRWSTPSEWFGHTESGRPASQLAVLDYVWGREEFTATDVMEGTGLTRATAIDALGRLADAGLVLELANVREAGEEKGGDATRPGGALVYRKGRPARRFAFRPQAGVVVGVDAGYTHLSAIAADLAGTTLASVNELSGWEPETRARPVEALAEGEAEKRRQAVRSLIAKALRAAGRTERELFAVCVGVPAPVNESGDSPSHHAGFWERVNPGLLDALSDLAPIVRIENDALLAAVAGGAVGAARGCASYVAVLGGARMGAGVVIDGKLLRGAHGAVGEMNAFEHVVGVGDSRGFAEYAGLLGAKLAAAGEAASGGEPVAGDAVGPTPGSAFDGLSPEEVTGRLVFEAIEVGDPDALVIATHVGERLARIVTVLESFYDPERIVVSGAVGPAMLRVIEAARAAMPHAFESIVPELVGSELGAEAVVVGAVAAAVEMARSRALDIAG</sequence>
<dbReference type="InterPro" id="IPR000600">
    <property type="entry name" value="ROK"/>
</dbReference>
<protein>
    <submittedName>
        <fullName evidence="2">NBD/HSP70 family sugar kinase</fullName>
    </submittedName>
</protein>
<name>A0ABT9PKB5_9ACTO</name>
<dbReference type="InterPro" id="IPR043129">
    <property type="entry name" value="ATPase_NBD"/>
</dbReference>
<dbReference type="SUPFAM" id="SSF53067">
    <property type="entry name" value="Actin-like ATPase domain"/>
    <property type="match status" value="1"/>
</dbReference>